<keyword evidence="1" id="KW-0472">Membrane</keyword>
<name>A0A3G9G896_9CAUL</name>
<organism evidence="2 3">
    <name type="scientific">Asticcacaulis excentricus</name>
    <dbReference type="NCBI Taxonomy" id="78587"/>
    <lineage>
        <taxon>Bacteria</taxon>
        <taxon>Pseudomonadati</taxon>
        <taxon>Pseudomonadota</taxon>
        <taxon>Alphaproteobacteria</taxon>
        <taxon>Caulobacterales</taxon>
        <taxon>Caulobacteraceae</taxon>
        <taxon>Asticcacaulis</taxon>
    </lineage>
</organism>
<proteinExistence type="predicted"/>
<reference evidence="3" key="1">
    <citation type="journal article" date="2017" name="Biotechnol. Biofuels">
        <title>Evaluation of environmental bacterial communities as a factor affecting the growth of duckweed Lemna minor.</title>
        <authorList>
            <person name="Ishizawa H."/>
            <person name="Kuroda M."/>
            <person name="Morikawa M."/>
            <person name="Ike M."/>
        </authorList>
    </citation>
    <scope>NUCLEOTIDE SEQUENCE [LARGE SCALE GENOMIC DNA]</scope>
    <source>
        <strain evidence="3">M6</strain>
    </source>
</reference>
<evidence type="ECO:0000256" key="1">
    <source>
        <dbReference type="SAM" id="Phobius"/>
    </source>
</evidence>
<reference evidence="3" key="2">
    <citation type="journal article" date="2017" name="Plant Physiol. Biochem.">
        <title>Differential oxidative and antioxidative response of duckweed Lemna minor toward plant growth promoting/inhibiting bacteria.</title>
        <authorList>
            <person name="Ishizawa H."/>
            <person name="Kuroda M."/>
            <person name="Morikawa M."/>
            <person name="Ike M."/>
        </authorList>
    </citation>
    <scope>NUCLEOTIDE SEQUENCE [LARGE SCALE GENOMIC DNA]</scope>
    <source>
        <strain evidence="3">M6</strain>
    </source>
</reference>
<feature type="transmembrane region" description="Helical" evidence="1">
    <location>
        <begin position="12"/>
        <end position="37"/>
    </location>
</feature>
<dbReference type="AlphaFoldDB" id="A0A3G9G896"/>
<evidence type="ECO:0000313" key="3">
    <source>
        <dbReference type="Proteomes" id="UP000278756"/>
    </source>
</evidence>
<evidence type="ECO:0000313" key="2">
    <source>
        <dbReference type="EMBL" id="BBF82121.1"/>
    </source>
</evidence>
<accession>A0A3G9G896</accession>
<sequence length="38" mass="3983">MIICSFRGQTMLAIHNVLSFAAVAAFVALVCQAAMLIG</sequence>
<keyword evidence="1" id="KW-0812">Transmembrane</keyword>
<dbReference type="Proteomes" id="UP000278756">
    <property type="component" value="Chromosome 2"/>
</dbReference>
<dbReference type="EMBL" id="AP018828">
    <property type="protein sequence ID" value="BBF82121.1"/>
    <property type="molecule type" value="Genomic_DNA"/>
</dbReference>
<protein>
    <submittedName>
        <fullName evidence="2">Uncharacterized protein</fullName>
    </submittedName>
</protein>
<gene>
    <name evidence="2" type="ORF">EM6_2748</name>
</gene>
<keyword evidence="1" id="KW-1133">Transmembrane helix</keyword>